<name>A0A9N9L6I9_9HELO</name>
<reference evidence="1" key="1">
    <citation type="submission" date="2021-07" db="EMBL/GenBank/DDBJ databases">
        <authorList>
            <person name="Durling M."/>
        </authorList>
    </citation>
    <scope>NUCLEOTIDE SEQUENCE</scope>
</reference>
<accession>A0A9N9L6I9</accession>
<keyword evidence="2" id="KW-1185">Reference proteome</keyword>
<dbReference type="EMBL" id="CAJVRL010000106">
    <property type="protein sequence ID" value="CAG8961300.1"/>
    <property type="molecule type" value="Genomic_DNA"/>
</dbReference>
<protein>
    <submittedName>
        <fullName evidence="1">Uncharacterized protein</fullName>
    </submittedName>
</protein>
<proteinExistence type="predicted"/>
<evidence type="ECO:0000313" key="2">
    <source>
        <dbReference type="Proteomes" id="UP000696280"/>
    </source>
</evidence>
<comment type="caution">
    <text evidence="1">The sequence shown here is derived from an EMBL/GenBank/DDBJ whole genome shotgun (WGS) entry which is preliminary data.</text>
</comment>
<dbReference type="Proteomes" id="UP000696280">
    <property type="component" value="Unassembled WGS sequence"/>
</dbReference>
<evidence type="ECO:0000313" key="1">
    <source>
        <dbReference type="EMBL" id="CAG8961300.1"/>
    </source>
</evidence>
<gene>
    <name evidence="1" type="ORF">HYFRA_00013761</name>
</gene>
<organism evidence="1 2">
    <name type="scientific">Hymenoscyphus fraxineus</name>
    <dbReference type="NCBI Taxonomy" id="746836"/>
    <lineage>
        <taxon>Eukaryota</taxon>
        <taxon>Fungi</taxon>
        <taxon>Dikarya</taxon>
        <taxon>Ascomycota</taxon>
        <taxon>Pezizomycotina</taxon>
        <taxon>Leotiomycetes</taxon>
        <taxon>Helotiales</taxon>
        <taxon>Helotiaceae</taxon>
        <taxon>Hymenoscyphus</taxon>
    </lineage>
</organism>
<dbReference type="AlphaFoldDB" id="A0A9N9L6I9"/>
<sequence>MAYRQYEISHHVSSSMFQVRIHLRPLKWIFTPVSDENDHLDDDSRLDDDDRLDVDHHHGVEGVQRHDRRPMRYARIAAFELPVSHRILCRYGFDSPRAYRSGSTKYDRV</sequence>